<reference evidence="13 14" key="1">
    <citation type="submission" date="2018-08" db="EMBL/GenBank/DDBJ databases">
        <title>Microbacterium lemovicicum sp. nov., a bacterium isolated from a natural uranium-rich soil.</title>
        <authorList>
            <person name="ORTET P."/>
        </authorList>
    </citation>
    <scope>NUCLEOTIDE SEQUENCE [LARGE SCALE GENOMIC DNA]</scope>
    <source>
        <strain evidence="13 14">Viu22</strain>
    </source>
</reference>
<dbReference type="GO" id="GO:0003677">
    <property type="term" value="F:DNA binding"/>
    <property type="evidence" value="ECO:0007669"/>
    <property type="project" value="UniProtKB-UniRule"/>
</dbReference>
<dbReference type="Gene3D" id="1.10.150.130">
    <property type="match status" value="1"/>
</dbReference>
<keyword evidence="2 9" id="KW-0963">Cytoplasm</keyword>
<dbReference type="PANTHER" id="PTHR30349:SF77">
    <property type="entry name" value="TYROSINE RECOMBINASE XERC"/>
    <property type="match status" value="1"/>
</dbReference>
<comment type="subunit">
    <text evidence="9">Forms a cyclic heterotetrameric complex composed of two molecules of XerC and two molecules of XerD.</text>
</comment>
<feature type="compositionally biased region" description="Low complexity" evidence="10">
    <location>
        <begin position="220"/>
        <end position="229"/>
    </location>
</feature>
<organism evidence="13 14">
    <name type="scientific">Microbacterium lemovicicum</name>
    <dbReference type="NCBI Taxonomy" id="1072463"/>
    <lineage>
        <taxon>Bacteria</taxon>
        <taxon>Bacillati</taxon>
        <taxon>Actinomycetota</taxon>
        <taxon>Actinomycetes</taxon>
        <taxon>Micrococcales</taxon>
        <taxon>Microbacteriaceae</taxon>
        <taxon>Microbacterium</taxon>
    </lineage>
</organism>
<evidence type="ECO:0000313" key="13">
    <source>
        <dbReference type="EMBL" id="AZS37013.1"/>
    </source>
</evidence>
<dbReference type="InterPro" id="IPR002104">
    <property type="entry name" value="Integrase_catalytic"/>
</dbReference>
<protein>
    <recommendedName>
        <fullName evidence="9">Tyrosine recombinase XerC</fullName>
    </recommendedName>
</protein>
<evidence type="ECO:0000313" key="14">
    <source>
        <dbReference type="Proteomes" id="UP000276888"/>
    </source>
</evidence>
<evidence type="ECO:0000256" key="6">
    <source>
        <dbReference type="ARBA" id="ARBA00023125"/>
    </source>
</evidence>
<comment type="subcellular location">
    <subcellularLocation>
        <location evidence="1 9">Cytoplasm</location>
    </subcellularLocation>
</comment>
<evidence type="ECO:0000256" key="5">
    <source>
        <dbReference type="ARBA" id="ARBA00022908"/>
    </source>
</evidence>
<feature type="region of interest" description="Disordered" evidence="10">
    <location>
        <begin position="205"/>
        <end position="229"/>
    </location>
</feature>
<keyword evidence="6 9" id="KW-0238">DNA-binding</keyword>
<keyword evidence="3 9" id="KW-0132">Cell division</keyword>
<dbReference type="Pfam" id="PF00589">
    <property type="entry name" value="Phage_integrase"/>
    <property type="match status" value="1"/>
</dbReference>
<name>A0A3S9WAX2_9MICO</name>
<comment type="similarity">
    <text evidence="9">Belongs to the 'phage' integrase family. XerC subfamily.</text>
</comment>
<dbReference type="InterPro" id="IPR013762">
    <property type="entry name" value="Integrase-like_cat_sf"/>
</dbReference>
<feature type="active site" description="O-(3'-phospho-DNA)-tyrosine intermediate" evidence="9">
    <location>
        <position position="307"/>
    </location>
</feature>
<dbReference type="Gene3D" id="1.10.443.10">
    <property type="entry name" value="Intergrase catalytic core"/>
    <property type="match status" value="1"/>
</dbReference>
<dbReference type="PROSITE" id="PS51900">
    <property type="entry name" value="CB"/>
    <property type="match status" value="1"/>
</dbReference>
<dbReference type="GO" id="GO:0006313">
    <property type="term" value="P:DNA transposition"/>
    <property type="evidence" value="ECO:0007669"/>
    <property type="project" value="UniProtKB-UniRule"/>
</dbReference>
<evidence type="ECO:0000259" key="11">
    <source>
        <dbReference type="PROSITE" id="PS51898"/>
    </source>
</evidence>
<dbReference type="EMBL" id="CP031423">
    <property type="protein sequence ID" value="AZS37013.1"/>
    <property type="molecule type" value="Genomic_DNA"/>
</dbReference>
<keyword evidence="8 9" id="KW-0131">Cell cycle</keyword>
<gene>
    <name evidence="9 13" type="primary">xerC</name>
    <name evidence="13" type="ORF">CVS47_01638</name>
</gene>
<dbReference type="PROSITE" id="PS51898">
    <property type="entry name" value="TYR_RECOMBINASE"/>
    <property type="match status" value="1"/>
</dbReference>
<dbReference type="RefSeq" id="WP_127095633.1">
    <property type="nucleotide sequence ID" value="NZ_CP031423.1"/>
</dbReference>
<keyword evidence="4 9" id="KW-0159">Chromosome partition</keyword>
<dbReference type="GO" id="GO:0009037">
    <property type="term" value="F:tyrosine-based site-specific recombinase activity"/>
    <property type="evidence" value="ECO:0007669"/>
    <property type="project" value="UniProtKB-UniRule"/>
</dbReference>
<dbReference type="InterPro" id="IPR011010">
    <property type="entry name" value="DNA_brk_join_enz"/>
</dbReference>
<dbReference type="Proteomes" id="UP000276888">
    <property type="component" value="Chromosome"/>
</dbReference>
<evidence type="ECO:0000256" key="2">
    <source>
        <dbReference type="ARBA" id="ARBA00022490"/>
    </source>
</evidence>
<sequence>MRIEEAIAAWTAHLADVRRLSPATVRAYRSDLADLAATVAPAVTELTDVDLEHLREWAWRATQSGAARATVARRTAAARAFFAWALESGLIETDPSLRLIAPKRARTLPAVASAASMQEVLDAAAARTADGDPLALRDHAVLELLYGAAVRVSELCGLDDGDVDLGRRTARVRGKGSKDRVVPFGGPAAAALDAYLRTGRPALRARAADPTNGGRGGAAGTAQRTTARDAGLTSAPALFLGARGGRLSTRTVYDLVSRTVGAAMGSSATGPHALRHSAATHLLDGGADLRSVQEMLGHASLGTTQIYTHVSSERLVSTYKLAHPRA</sequence>
<accession>A0A3S9WAX2</accession>
<dbReference type="CDD" id="cd00798">
    <property type="entry name" value="INT_XerDC_C"/>
    <property type="match status" value="1"/>
</dbReference>
<feature type="domain" description="Core-binding (CB)" evidence="12">
    <location>
        <begin position="1"/>
        <end position="86"/>
    </location>
</feature>
<feature type="active site" evidence="9">
    <location>
        <position position="275"/>
    </location>
</feature>
<dbReference type="InterPro" id="IPR004107">
    <property type="entry name" value="Integrase_SAM-like_N"/>
</dbReference>
<proteinExistence type="inferred from homology"/>
<dbReference type="Pfam" id="PF02899">
    <property type="entry name" value="Phage_int_SAM_1"/>
    <property type="match status" value="1"/>
</dbReference>
<dbReference type="InterPro" id="IPR010998">
    <property type="entry name" value="Integrase_recombinase_N"/>
</dbReference>
<evidence type="ECO:0000256" key="9">
    <source>
        <dbReference type="HAMAP-Rule" id="MF_01808"/>
    </source>
</evidence>
<feature type="active site" evidence="9">
    <location>
        <position position="272"/>
    </location>
</feature>
<evidence type="ECO:0000256" key="3">
    <source>
        <dbReference type="ARBA" id="ARBA00022618"/>
    </source>
</evidence>
<evidence type="ECO:0000256" key="1">
    <source>
        <dbReference type="ARBA" id="ARBA00004496"/>
    </source>
</evidence>
<evidence type="ECO:0000256" key="4">
    <source>
        <dbReference type="ARBA" id="ARBA00022829"/>
    </source>
</evidence>
<dbReference type="SUPFAM" id="SSF56349">
    <property type="entry name" value="DNA breaking-rejoining enzymes"/>
    <property type="match status" value="1"/>
</dbReference>
<feature type="active site" evidence="9">
    <location>
        <position position="298"/>
    </location>
</feature>
<keyword evidence="5 9" id="KW-0229">DNA integration</keyword>
<dbReference type="AlphaFoldDB" id="A0A3S9WAX2"/>
<dbReference type="PANTHER" id="PTHR30349">
    <property type="entry name" value="PHAGE INTEGRASE-RELATED"/>
    <property type="match status" value="1"/>
</dbReference>
<evidence type="ECO:0000256" key="8">
    <source>
        <dbReference type="ARBA" id="ARBA00023306"/>
    </source>
</evidence>
<dbReference type="InterPro" id="IPR050090">
    <property type="entry name" value="Tyrosine_recombinase_XerCD"/>
</dbReference>
<feature type="active site" evidence="9">
    <location>
        <position position="175"/>
    </location>
</feature>
<dbReference type="GO" id="GO:0005737">
    <property type="term" value="C:cytoplasm"/>
    <property type="evidence" value="ECO:0007669"/>
    <property type="project" value="UniProtKB-SubCell"/>
</dbReference>
<evidence type="ECO:0000256" key="7">
    <source>
        <dbReference type="ARBA" id="ARBA00023172"/>
    </source>
</evidence>
<dbReference type="OrthoDB" id="9801717at2"/>
<dbReference type="GO" id="GO:0007059">
    <property type="term" value="P:chromosome segregation"/>
    <property type="evidence" value="ECO:0007669"/>
    <property type="project" value="UniProtKB-UniRule"/>
</dbReference>
<dbReference type="KEGG" id="mlv:CVS47_01638"/>
<dbReference type="HAMAP" id="MF_01808">
    <property type="entry name" value="Recomb_XerC_XerD"/>
    <property type="match status" value="1"/>
</dbReference>
<dbReference type="InterPro" id="IPR044068">
    <property type="entry name" value="CB"/>
</dbReference>
<keyword evidence="7 9" id="KW-0233">DNA recombination</keyword>
<feature type="active site" evidence="9">
    <location>
        <position position="151"/>
    </location>
</feature>
<dbReference type="GO" id="GO:0051301">
    <property type="term" value="P:cell division"/>
    <property type="evidence" value="ECO:0007669"/>
    <property type="project" value="UniProtKB-KW"/>
</dbReference>
<keyword evidence="14" id="KW-1185">Reference proteome</keyword>
<evidence type="ECO:0000256" key="10">
    <source>
        <dbReference type="SAM" id="MobiDB-lite"/>
    </source>
</evidence>
<comment type="function">
    <text evidence="9">Site-specific tyrosine recombinase, which acts by catalyzing the cutting and rejoining of the recombining DNA molecules. The XerC-XerD complex is essential to convert dimers of the bacterial chromosome into monomers to permit their segregation at cell division. It also contributes to the segregational stability of plasmids.</text>
</comment>
<dbReference type="InterPro" id="IPR023009">
    <property type="entry name" value="Tyrosine_recombinase_XerC/XerD"/>
</dbReference>
<feature type="domain" description="Tyr recombinase" evidence="11">
    <location>
        <begin position="107"/>
        <end position="320"/>
    </location>
</feature>
<evidence type="ECO:0000259" key="12">
    <source>
        <dbReference type="PROSITE" id="PS51900"/>
    </source>
</evidence>